<keyword evidence="2" id="KW-0479">Metal-binding</keyword>
<feature type="signal peptide" evidence="7">
    <location>
        <begin position="1"/>
        <end position="23"/>
    </location>
</feature>
<keyword evidence="9" id="KW-1185">Reference proteome</keyword>
<dbReference type="Pfam" id="PF02265">
    <property type="entry name" value="S1-P1_nuclease"/>
    <property type="match status" value="1"/>
</dbReference>
<feature type="chain" id="PRO_5006394640" evidence="7">
    <location>
        <begin position="24"/>
        <end position="273"/>
    </location>
</feature>
<name>A0A0R0CV71_9GAMM</name>
<dbReference type="PANTHER" id="PTHR33146">
    <property type="entry name" value="ENDONUCLEASE 4"/>
    <property type="match status" value="1"/>
</dbReference>
<evidence type="ECO:0000256" key="1">
    <source>
        <dbReference type="ARBA" id="ARBA00022722"/>
    </source>
</evidence>
<organism evidence="8 9">
    <name type="scientific">Stenotrophomonas ginsengisoli</name>
    <dbReference type="NCBI Taxonomy" id="336566"/>
    <lineage>
        <taxon>Bacteria</taxon>
        <taxon>Pseudomonadati</taxon>
        <taxon>Pseudomonadota</taxon>
        <taxon>Gammaproteobacteria</taxon>
        <taxon>Lysobacterales</taxon>
        <taxon>Lysobacteraceae</taxon>
        <taxon>Stenotrophomonas</taxon>
    </lineage>
</organism>
<gene>
    <name evidence="8" type="ORF">ABB30_15130</name>
</gene>
<dbReference type="InterPro" id="IPR003154">
    <property type="entry name" value="S1/P1nuclease"/>
</dbReference>
<evidence type="ECO:0000256" key="7">
    <source>
        <dbReference type="SAM" id="SignalP"/>
    </source>
</evidence>
<dbReference type="GO" id="GO:0046872">
    <property type="term" value="F:metal ion binding"/>
    <property type="evidence" value="ECO:0007669"/>
    <property type="project" value="UniProtKB-KW"/>
</dbReference>
<keyword evidence="7" id="KW-0732">Signal</keyword>
<dbReference type="RefSeq" id="WP_057639142.1">
    <property type="nucleotide sequence ID" value="NZ_LDJM01000057.1"/>
</dbReference>
<evidence type="ECO:0000313" key="8">
    <source>
        <dbReference type="EMBL" id="KRG73772.1"/>
    </source>
</evidence>
<dbReference type="GO" id="GO:0006308">
    <property type="term" value="P:DNA catabolic process"/>
    <property type="evidence" value="ECO:0007669"/>
    <property type="project" value="InterPro"/>
</dbReference>
<keyword evidence="3 8" id="KW-0255">Endonuclease</keyword>
<dbReference type="CDD" id="cd11010">
    <property type="entry name" value="S1-P1_nuclease"/>
    <property type="match status" value="1"/>
</dbReference>
<dbReference type="Proteomes" id="UP000050956">
    <property type="component" value="Unassembled WGS sequence"/>
</dbReference>
<dbReference type="GO" id="GO:0003676">
    <property type="term" value="F:nucleic acid binding"/>
    <property type="evidence" value="ECO:0007669"/>
    <property type="project" value="InterPro"/>
</dbReference>
<evidence type="ECO:0000256" key="4">
    <source>
        <dbReference type="ARBA" id="ARBA00022801"/>
    </source>
</evidence>
<dbReference type="GO" id="GO:0016788">
    <property type="term" value="F:hydrolase activity, acting on ester bonds"/>
    <property type="evidence" value="ECO:0007669"/>
    <property type="project" value="InterPro"/>
</dbReference>
<dbReference type="SUPFAM" id="SSF48537">
    <property type="entry name" value="Phospholipase C/P1 nuclease"/>
    <property type="match status" value="1"/>
</dbReference>
<evidence type="ECO:0000256" key="3">
    <source>
        <dbReference type="ARBA" id="ARBA00022759"/>
    </source>
</evidence>
<comment type="caution">
    <text evidence="8">The sequence shown here is derived from an EMBL/GenBank/DDBJ whole genome shotgun (WGS) entry which is preliminary data.</text>
</comment>
<keyword evidence="4" id="KW-0378">Hydrolase</keyword>
<evidence type="ECO:0000313" key="9">
    <source>
        <dbReference type="Proteomes" id="UP000050956"/>
    </source>
</evidence>
<evidence type="ECO:0000256" key="5">
    <source>
        <dbReference type="ARBA" id="ARBA00023157"/>
    </source>
</evidence>
<dbReference type="PANTHER" id="PTHR33146:SF26">
    <property type="entry name" value="ENDONUCLEASE 4"/>
    <property type="match status" value="1"/>
</dbReference>
<dbReference type="STRING" id="336566.ABB30_15130"/>
<accession>A0A0R0CV71</accession>
<sequence>MNRFLIPVLAGLLSSTLASPAAAWGRQGHALVAEVAQTRLTPQAQAQIDALLALEGHPDIAAIASWADQLRERDPELGRLSARWHYVNLASPEQSAQEKCHYQPAQHCHDGNCVIAAIEQQGQRLADTTLPAEQRLQALKFVVHFVGDIHQPMHAGYSHDKGGNDLQIQHNGRGSNLHALWDSGMIATRGLDNPAYLTRLQALPDPVLAPAQVTGWAENSCRIAVSDGVYPARRRIGQAYVDQQLPVAEGQLRLAGEHLADLLNTLLATPAHD</sequence>
<dbReference type="GO" id="GO:0004519">
    <property type="term" value="F:endonuclease activity"/>
    <property type="evidence" value="ECO:0007669"/>
    <property type="project" value="UniProtKB-KW"/>
</dbReference>
<dbReference type="InterPro" id="IPR008947">
    <property type="entry name" value="PLipase_C/P1_nuclease_dom_sf"/>
</dbReference>
<keyword evidence="1" id="KW-0540">Nuclease</keyword>
<dbReference type="Gene3D" id="1.10.575.10">
    <property type="entry name" value="P1 Nuclease"/>
    <property type="match status" value="1"/>
</dbReference>
<keyword evidence="5" id="KW-1015">Disulfide bond</keyword>
<dbReference type="EMBL" id="LDJM01000057">
    <property type="protein sequence ID" value="KRG73772.1"/>
    <property type="molecule type" value="Genomic_DNA"/>
</dbReference>
<reference evidence="8 9" key="1">
    <citation type="submission" date="2015-05" db="EMBL/GenBank/DDBJ databases">
        <title>Genome sequencing and analysis of members of genus Stenotrophomonas.</title>
        <authorList>
            <person name="Patil P.P."/>
            <person name="Midha S."/>
            <person name="Patil P.B."/>
        </authorList>
    </citation>
    <scope>NUCLEOTIDE SEQUENCE [LARGE SCALE GENOMIC DNA]</scope>
    <source>
        <strain evidence="8 9">DSM 24757</strain>
    </source>
</reference>
<dbReference type="AlphaFoldDB" id="A0A0R0CV71"/>
<dbReference type="PATRIC" id="fig|336566.3.peg.2662"/>
<proteinExistence type="predicted"/>
<keyword evidence="6" id="KW-0325">Glycoprotein</keyword>
<evidence type="ECO:0000256" key="6">
    <source>
        <dbReference type="ARBA" id="ARBA00023180"/>
    </source>
</evidence>
<evidence type="ECO:0000256" key="2">
    <source>
        <dbReference type="ARBA" id="ARBA00022723"/>
    </source>
</evidence>
<protein>
    <submittedName>
        <fullName evidence="8">Endonuclease</fullName>
    </submittedName>
</protein>
<dbReference type="OrthoDB" id="267579at2"/>